<gene>
    <name evidence="3" type="ORF">BJ994_000393</name>
</gene>
<evidence type="ECO:0000313" key="3">
    <source>
        <dbReference type="EMBL" id="NJC21317.1"/>
    </source>
</evidence>
<dbReference type="GO" id="GO:0016779">
    <property type="term" value="F:nucleotidyltransferase activity"/>
    <property type="evidence" value="ECO:0007669"/>
    <property type="project" value="UniProtKB-ARBA"/>
</dbReference>
<keyword evidence="4" id="KW-1185">Reference proteome</keyword>
<dbReference type="Proteomes" id="UP000547458">
    <property type="component" value="Unassembled WGS sequence"/>
</dbReference>
<comment type="caution">
    <text evidence="3">The sequence shown here is derived from an EMBL/GenBank/DDBJ whole genome shotgun (WGS) entry which is preliminary data.</text>
</comment>
<accession>A0A846RMF4</accession>
<feature type="domain" description="MobA-like NTP transferase" evidence="2">
    <location>
        <begin position="18"/>
        <end position="154"/>
    </location>
</feature>
<protein>
    <submittedName>
        <fullName evidence="3">Molybdopterin-guanine dinucleotide biosynthesis protein A</fullName>
    </submittedName>
</protein>
<evidence type="ECO:0000259" key="2">
    <source>
        <dbReference type="Pfam" id="PF12804"/>
    </source>
</evidence>
<dbReference type="RefSeq" id="WP_342450222.1">
    <property type="nucleotide sequence ID" value="NZ_JAATJL010000001.1"/>
</dbReference>
<sequence>MSAPGPLPGRDHTLLFDAVILSGGRSSRLGGVPKASLQIGDRNLLALTCEAASAARRLLVVGQSTPGMPGGVELLREDPPFGGPAAAVAAAVGHLRSSHAPWLLVLACDMPRIGETLPALLTGAREAGASVLARDGGRDQPLAALYRWSDLASAVDSGALTNLSMRHLLARVQWSAVEVPAGSTHDVDTWSDAQELGIEEPYADQ</sequence>
<dbReference type="InterPro" id="IPR029044">
    <property type="entry name" value="Nucleotide-diphossugar_trans"/>
</dbReference>
<dbReference type="PANTHER" id="PTHR19136">
    <property type="entry name" value="MOLYBDENUM COFACTOR GUANYLYLTRANSFERASE"/>
    <property type="match status" value="1"/>
</dbReference>
<dbReference type="Gene3D" id="3.90.550.10">
    <property type="entry name" value="Spore Coat Polysaccharide Biosynthesis Protein SpsA, Chain A"/>
    <property type="match status" value="1"/>
</dbReference>
<keyword evidence="1" id="KW-0808">Transferase</keyword>
<dbReference type="PANTHER" id="PTHR19136:SF81">
    <property type="entry name" value="MOLYBDENUM COFACTOR GUANYLYLTRANSFERASE"/>
    <property type="match status" value="1"/>
</dbReference>
<dbReference type="InterPro" id="IPR025877">
    <property type="entry name" value="MobA-like_NTP_Trfase"/>
</dbReference>
<dbReference type="EMBL" id="JAATJL010000001">
    <property type="protein sequence ID" value="NJC21317.1"/>
    <property type="molecule type" value="Genomic_DNA"/>
</dbReference>
<dbReference type="AlphaFoldDB" id="A0A846RMF4"/>
<name>A0A846RMF4_9MICC</name>
<organism evidence="3 4">
    <name type="scientific">Arthrobacter pigmenti</name>
    <dbReference type="NCBI Taxonomy" id="271432"/>
    <lineage>
        <taxon>Bacteria</taxon>
        <taxon>Bacillati</taxon>
        <taxon>Actinomycetota</taxon>
        <taxon>Actinomycetes</taxon>
        <taxon>Micrococcales</taxon>
        <taxon>Micrococcaceae</taxon>
        <taxon>Arthrobacter</taxon>
    </lineage>
</organism>
<reference evidence="3 4" key="1">
    <citation type="submission" date="2020-03" db="EMBL/GenBank/DDBJ databases">
        <title>Sequencing the genomes of 1000 actinobacteria strains.</title>
        <authorList>
            <person name="Klenk H.-P."/>
        </authorList>
    </citation>
    <scope>NUCLEOTIDE SEQUENCE [LARGE SCALE GENOMIC DNA]</scope>
    <source>
        <strain evidence="3 4">DSM 16403</strain>
    </source>
</reference>
<proteinExistence type="predicted"/>
<dbReference type="SUPFAM" id="SSF53448">
    <property type="entry name" value="Nucleotide-diphospho-sugar transferases"/>
    <property type="match status" value="1"/>
</dbReference>
<evidence type="ECO:0000313" key="4">
    <source>
        <dbReference type="Proteomes" id="UP000547458"/>
    </source>
</evidence>
<evidence type="ECO:0000256" key="1">
    <source>
        <dbReference type="ARBA" id="ARBA00022679"/>
    </source>
</evidence>
<dbReference type="Pfam" id="PF12804">
    <property type="entry name" value="NTP_transf_3"/>
    <property type="match status" value="1"/>
</dbReference>